<dbReference type="EMBL" id="OOIP01000005">
    <property type="protein sequence ID" value="SPO36743.1"/>
    <property type="molecule type" value="Genomic_DNA"/>
</dbReference>
<dbReference type="AlphaFoldDB" id="A0A5C3EWU7"/>
<evidence type="ECO:0000313" key="2">
    <source>
        <dbReference type="Proteomes" id="UP000323386"/>
    </source>
</evidence>
<reference evidence="1 2" key="1">
    <citation type="submission" date="2018-03" db="EMBL/GenBank/DDBJ databases">
        <authorList>
            <person name="Guldener U."/>
        </authorList>
    </citation>
    <scope>NUCLEOTIDE SEQUENCE [LARGE SCALE GENOMIC DNA]</scope>
    <source>
        <strain evidence="1 2">DAOM196992</strain>
    </source>
</reference>
<proteinExistence type="predicted"/>
<gene>
    <name evidence="1" type="ORF">PSFLO_02214</name>
</gene>
<protein>
    <submittedName>
        <fullName evidence="1">Uncharacterized protein</fullName>
    </submittedName>
</protein>
<dbReference type="Proteomes" id="UP000323386">
    <property type="component" value="Unassembled WGS sequence"/>
</dbReference>
<accession>A0A5C3EWU7</accession>
<sequence length="128" mass="14752">MATFVDSGVLRDFKARITPRGQRPDPRDHLFVTIPVTFAYQTGTVRAQLPTWLEVDGGFDWDLEYVVTRIARVDSEEYGTKLPFWDGKDVVMMLHKPPNSTGRIDSEKAIRTATQKWLEILERAKQQE</sequence>
<name>A0A5C3EWU7_9BASI</name>
<organism evidence="1 2">
    <name type="scientific">Pseudozyma flocculosa</name>
    <dbReference type="NCBI Taxonomy" id="84751"/>
    <lineage>
        <taxon>Eukaryota</taxon>
        <taxon>Fungi</taxon>
        <taxon>Dikarya</taxon>
        <taxon>Basidiomycota</taxon>
        <taxon>Ustilaginomycotina</taxon>
        <taxon>Ustilaginomycetes</taxon>
        <taxon>Ustilaginales</taxon>
        <taxon>Ustilaginaceae</taxon>
        <taxon>Pseudozyma</taxon>
    </lineage>
</organism>
<evidence type="ECO:0000313" key="1">
    <source>
        <dbReference type="EMBL" id="SPO36743.1"/>
    </source>
</evidence>
<keyword evidence="2" id="KW-1185">Reference proteome</keyword>